<dbReference type="Proteomes" id="UP000183190">
    <property type="component" value="Unassembled WGS sequence"/>
</dbReference>
<accession>A0A1H6I9T8</accession>
<keyword evidence="1" id="KW-1133">Transmembrane helix</keyword>
<keyword evidence="1" id="KW-0812">Transmembrane</keyword>
<sequence length="164" mass="18815">MTKNGQIFKWICFGGIGVYLAHCVHIAADDKLRAPLWHYLGLGYTSSFGVILVLAIFGLITLAISHHIKKRKVTGLQPISGKYTISFIVSYIPYVLLLLYSLYCSKFGFTFFTTSYGWEGFYSAFIIMGFVFCVIPVLPFCIFWQILYIVKWVRSRKAKQEKHT</sequence>
<gene>
    <name evidence="2" type="ORF">SAMN02910265_00730</name>
</gene>
<feature type="transmembrane region" description="Helical" evidence="1">
    <location>
        <begin position="123"/>
        <end position="150"/>
    </location>
</feature>
<dbReference type="AlphaFoldDB" id="A0A1H6I9T8"/>
<dbReference type="EMBL" id="FNWV01000002">
    <property type="protein sequence ID" value="SEH45483.1"/>
    <property type="molecule type" value="Genomic_DNA"/>
</dbReference>
<feature type="transmembrane region" description="Helical" evidence="1">
    <location>
        <begin position="7"/>
        <end position="28"/>
    </location>
</feature>
<keyword evidence="1" id="KW-0472">Membrane</keyword>
<reference evidence="2 3" key="1">
    <citation type="submission" date="2016-10" db="EMBL/GenBank/DDBJ databases">
        <authorList>
            <person name="de Groot N.N."/>
        </authorList>
    </citation>
    <scope>NUCLEOTIDE SEQUENCE [LARGE SCALE GENOMIC DNA]</scope>
    <source>
        <strain evidence="2 3">YAD2003</strain>
    </source>
</reference>
<dbReference type="RefSeq" id="WP_074714540.1">
    <property type="nucleotide sequence ID" value="NZ_FNWV01000002.1"/>
</dbReference>
<evidence type="ECO:0000313" key="2">
    <source>
        <dbReference type="EMBL" id="SEH45483.1"/>
    </source>
</evidence>
<feature type="transmembrane region" description="Helical" evidence="1">
    <location>
        <begin position="85"/>
        <end position="103"/>
    </location>
</feature>
<dbReference type="OrthoDB" id="1821874at2"/>
<evidence type="ECO:0000256" key="1">
    <source>
        <dbReference type="SAM" id="Phobius"/>
    </source>
</evidence>
<proteinExistence type="predicted"/>
<organism evidence="2 3">
    <name type="scientific">Ruminococcus flavefaciens</name>
    <dbReference type="NCBI Taxonomy" id="1265"/>
    <lineage>
        <taxon>Bacteria</taxon>
        <taxon>Bacillati</taxon>
        <taxon>Bacillota</taxon>
        <taxon>Clostridia</taxon>
        <taxon>Eubacteriales</taxon>
        <taxon>Oscillospiraceae</taxon>
        <taxon>Ruminococcus</taxon>
    </lineage>
</organism>
<evidence type="ECO:0000313" key="3">
    <source>
        <dbReference type="Proteomes" id="UP000183190"/>
    </source>
</evidence>
<protein>
    <submittedName>
        <fullName evidence="2">Uncharacterized protein</fullName>
    </submittedName>
</protein>
<name>A0A1H6I9T8_RUMFL</name>
<feature type="transmembrane region" description="Helical" evidence="1">
    <location>
        <begin position="40"/>
        <end position="64"/>
    </location>
</feature>